<evidence type="ECO:0000256" key="1">
    <source>
        <dbReference type="ARBA" id="ARBA00001946"/>
    </source>
</evidence>
<dbReference type="GO" id="GO:0005737">
    <property type="term" value="C:cytoplasm"/>
    <property type="evidence" value="ECO:0007669"/>
    <property type="project" value="TreeGrafter"/>
</dbReference>
<dbReference type="AlphaFoldDB" id="A0A5J4YKV4"/>
<keyword evidence="8" id="KW-1185">Reference proteome</keyword>
<name>A0A5J4YKV4_PORPP</name>
<evidence type="ECO:0000313" key="8">
    <source>
        <dbReference type="Proteomes" id="UP000324585"/>
    </source>
</evidence>
<proteinExistence type="predicted"/>
<evidence type="ECO:0000256" key="2">
    <source>
        <dbReference type="ARBA" id="ARBA00022723"/>
    </source>
</evidence>
<comment type="cofactor">
    <cofactor evidence="1">
        <name>Mg(2+)</name>
        <dbReference type="ChEBI" id="CHEBI:18420"/>
    </cofactor>
</comment>
<dbReference type="OrthoDB" id="2011998at2759"/>
<dbReference type="Gene3D" id="3.90.79.10">
    <property type="entry name" value="Nucleoside Triphosphate Pyrophosphohydrolase"/>
    <property type="match status" value="2"/>
</dbReference>
<keyword evidence="3 7" id="KW-0378">Hydrolase</keyword>
<dbReference type="PROSITE" id="PS00893">
    <property type="entry name" value="NUDIX_BOX"/>
    <property type="match status" value="1"/>
</dbReference>
<dbReference type="InterPro" id="IPR000086">
    <property type="entry name" value="NUDIX_hydrolase_dom"/>
</dbReference>
<dbReference type="InterPro" id="IPR047198">
    <property type="entry name" value="DDP-like_NUDIX"/>
</dbReference>
<evidence type="ECO:0000259" key="6">
    <source>
        <dbReference type="PROSITE" id="PS51462"/>
    </source>
</evidence>
<dbReference type="SUPFAM" id="SSF55811">
    <property type="entry name" value="Nudix"/>
    <property type="match status" value="1"/>
</dbReference>
<dbReference type="PROSITE" id="PS51462">
    <property type="entry name" value="NUDIX"/>
    <property type="match status" value="1"/>
</dbReference>
<dbReference type="InterPro" id="IPR020084">
    <property type="entry name" value="NUDIX_hydrolase_CS"/>
</dbReference>
<evidence type="ECO:0000313" key="7">
    <source>
        <dbReference type="EMBL" id="KAA8492046.1"/>
    </source>
</evidence>
<accession>A0A5J4YKV4</accession>
<dbReference type="PANTHER" id="PTHR12629:SF0">
    <property type="entry name" value="DIPHOSPHOINOSITOL-POLYPHOSPHATE DIPHOSPHATASE"/>
    <property type="match status" value="1"/>
</dbReference>
<evidence type="ECO:0000256" key="3">
    <source>
        <dbReference type="ARBA" id="ARBA00022801"/>
    </source>
</evidence>
<sequence length="354" mass="39712">MAEFATCVGTVPVRKDADGKWELLMVKTPRMGWSFPMAEIEKDAKGAKQTAKKCTVSSVGATGKLGPKLGKWRFPAPRNQDVRFWVMYVDGELGEDDKRYDPPAKGQRGWFKVGQAKNRIMKIKDAECLEEHCDLLTKVREHLSALDSADDVAEDDASDVDDTEPIVGMVKFRECAGCVPVRKNAQSGKWEVLMVQSTGDDAIWVFPKGGVEPGEPAKVTALRETREEAGAIGKCGPKLGVWRFPQTRQQIKFFLLYVDDVFEATDSRWKERKKRQRMWLTFRAAKKLIKSVPKPDRRPELCDVLKAAAKPLKQIDAENRVPEEDTADDNADDDNVIEIDHDINDNNDDSDASA</sequence>
<dbReference type="CDD" id="cd04666">
    <property type="entry name" value="NUDIX_DIPP2_like_Nudt4"/>
    <property type="match status" value="1"/>
</dbReference>
<evidence type="ECO:0000256" key="4">
    <source>
        <dbReference type="ARBA" id="ARBA00022842"/>
    </source>
</evidence>
<evidence type="ECO:0000256" key="5">
    <source>
        <dbReference type="SAM" id="MobiDB-lite"/>
    </source>
</evidence>
<reference evidence="8" key="1">
    <citation type="journal article" date="2019" name="Nat. Commun.">
        <title>Expansion of phycobilisome linker gene families in mesophilic red algae.</title>
        <authorList>
            <person name="Lee J."/>
            <person name="Kim D."/>
            <person name="Bhattacharya D."/>
            <person name="Yoon H.S."/>
        </authorList>
    </citation>
    <scope>NUCLEOTIDE SEQUENCE [LARGE SCALE GENOMIC DNA]</scope>
    <source>
        <strain evidence="8">CCMP 1328</strain>
    </source>
</reference>
<organism evidence="7 8">
    <name type="scientific">Porphyridium purpureum</name>
    <name type="common">Red alga</name>
    <name type="synonym">Porphyridium cruentum</name>
    <dbReference type="NCBI Taxonomy" id="35688"/>
    <lineage>
        <taxon>Eukaryota</taxon>
        <taxon>Rhodophyta</taxon>
        <taxon>Bangiophyceae</taxon>
        <taxon>Porphyridiales</taxon>
        <taxon>Porphyridiaceae</taxon>
        <taxon>Porphyridium</taxon>
    </lineage>
</organism>
<feature type="region of interest" description="Disordered" evidence="5">
    <location>
        <begin position="313"/>
        <end position="354"/>
    </location>
</feature>
<gene>
    <name evidence="7" type="ORF">FVE85_3484</name>
</gene>
<dbReference type="Proteomes" id="UP000324585">
    <property type="component" value="Unassembled WGS sequence"/>
</dbReference>
<dbReference type="InterPro" id="IPR015797">
    <property type="entry name" value="NUDIX_hydrolase-like_dom_sf"/>
</dbReference>
<dbReference type="PANTHER" id="PTHR12629">
    <property type="entry name" value="DIPHOSPHOINOSITOL POLYPHOSPHATE PHOSPHOHYDROLASE"/>
    <property type="match status" value="1"/>
</dbReference>
<protein>
    <submittedName>
        <fullName evidence="7">Nudix hydrolase 4</fullName>
    </submittedName>
</protein>
<keyword evidence="4" id="KW-0460">Magnesium</keyword>
<dbReference type="GO" id="GO:0016462">
    <property type="term" value="F:pyrophosphatase activity"/>
    <property type="evidence" value="ECO:0007669"/>
    <property type="project" value="InterPro"/>
</dbReference>
<comment type="caution">
    <text evidence="7">The sequence shown here is derived from an EMBL/GenBank/DDBJ whole genome shotgun (WGS) entry which is preliminary data.</text>
</comment>
<dbReference type="GO" id="GO:0046872">
    <property type="term" value="F:metal ion binding"/>
    <property type="evidence" value="ECO:0007669"/>
    <property type="project" value="UniProtKB-KW"/>
</dbReference>
<dbReference type="Pfam" id="PF00293">
    <property type="entry name" value="NUDIX"/>
    <property type="match status" value="1"/>
</dbReference>
<feature type="compositionally biased region" description="Basic and acidic residues" evidence="5">
    <location>
        <begin position="313"/>
        <end position="323"/>
    </location>
</feature>
<feature type="compositionally biased region" description="Acidic residues" evidence="5">
    <location>
        <begin position="345"/>
        <end position="354"/>
    </location>
</feature>
<keyword evidence="2" id="KW-0479">Metal-binding</keyword>
<dbReference type="GO" id="GO:0005634">
    <property type="term" value="C:nucleus"/>
    <property type="evidence" value="ECO:0007669"/>
    <property type="project" value="TreeGrafter"/>
</dbReference>
<feature type="domain" description="Nudix hydrolase" evidence="6">
    <location>
        <begin position="171"/>
        <end position="302"/>
    </location>
</feature>
<feature type="compositionally biased region" description="Acidic residues" evidence="5">
    <location>
        <begin position="324"/>
        <end position="337"/>
    </location>
</feature>
<dbReference type="EMBL" id="VRMN01000010">
    <property type="protein sequence ID" value="KAA8492046.1"/>
    <property type="molecule type" value="Genomic_DNA"/>
</dbReference>